<gene>
    <name evidence="2" type="ORF">FAB82_13645</name>
</gene>
<accession>A0A4S8QCX5</accession>
<dbReference type="RefSeq" id="WP_136535088.1">
    <property type="nucleotide sequence ID" value="NZ_STGY01000054.1"/>
</dbReference>
<evidence type="ECO:0000313" key="3">
    <source>
        <dbReference type="Proteomes" id="UP000308760"/>
    </source>
</evidence>
<keyword evidence="1" id="KW-0732">Signal</keyword>
<dbReference type="Proteomes" id="UP000308760">
    <property type="component" value="Unassembled WGS sequence"/>
</dbReference>
<keyword evidence="3" id="KW-1185">Reference proteome</keyword>
<sequence length="402" mass="42467">MRNRLFTPAALAMTIGMLAAIPAAPAFAQPAPDYETNLPANFQTEAEALAEDLTLTAEANGWTYQEARAQYEAAEAIGKVAEQVAAEHSEVFVGSALSAEPGGAPTLYIKGAADREITSLATASEVSIDIVDKQPYSFDELGRRNENLIGELADMGYGNLITSVDITRGVIEADVQNTSAATYGTASVESQLSSEFSEGVELRFVDQLTSGAEHGFGGARVYGDSVCTSGWTVRHDNGGSGVTTAGHCNGIARIREDGVAIHDMTFRSQRQSGGVDLEWHSVDGHSEPARFYSSAGNLRATRSTEALGAISVGETICVYGRSTNRRICSAEVASTWTSCVIDGVLLTGQIRMNAHVTTGGDSGGGWSHGNRAYGSHVGHCNNDSIFMPVAYFSYVGLSVKTQ</sequence>
<dbReference type="AlphaFoldDB" id="A0A4S8QCX5"/>
<proteinExistence type="predicted"/>
<comment type="caution">
    <text evidence="2">The sequence shown here is derived from an EMBL/GenBank/DDBJ whole genome shotgun (WGS) entry which is preliminary data.</text>
</comment>
<evidence type="ECO:0008006" key="4">
    <source>
        <dbReference type="Google" id="ProtNLM"/>
    </source>
</evidence>
<reference evidence="3" key="1">
    <citation type="submission" date="2019-04" db="EMBL/GenBank/DDBJ databases">
        <title>Nocardioides xinjiangensis sp. nov.</title>
        <authorList>
            <person name="Liu S."/>
        </authorList>
    </citation>
    <scope>NUCLEOTIDE SEQUENCE [LARGE SCALE GENOMIC DNA]</scope>
    <source>
        <strain evidence="3">18</strain>
    </source>
</reference>
<feature type="chain" id="PRO_5020216055" description="S1 family peptidase" evidence="1">
    <location>
        <begin position="29"/>
        <end position="402"/>
    </location>
</feature>
<dbReference type="OrthoDB" id="5176514at2"/>
<dbReference type="InterPro" id="IPR009003">
    <property type="entry name" value="Peptidase_S1_PA"/>
</dbReference>
<reference evidence="2 3" key="2">
    <citation type="submission" date="2019-05" db="EMBL/GenBank/DDBJ databases">
        <title>Glycomyces buryatensis sp. nov.</title>
        <authorList>
            <person name="Nikitina E."/>
        </authorList>
    </citation>
    <scope>NUCLEOTIDE SEQUENCE [LARGE SCALE GENOMIC DNA]</scope>
    <source>
        <strain evidence="2 3">18</strain>
    </source>
</reference>
<evidence type="ECO:0000256" key="1">
    <source>
        <dbReference type="SAM" id="SignalP"/>
    </source>
</evidence>
<feature type="signal peptide" evidence="1">
    <location>
        <begin position="1"/>
        <end position="28"/>
    </location>
</feature>
<name>A0A4S8QCX5_9ACTN</name>
<protein>
    <recommendedName>
        <fullName evidence="4">S1 family peptidase</fullName>
    </recommendedName>
</protein>
<evidence type="ECO:0000313" key="2">
    <source>
        <dbReference type="EMBL" id="THV40892.1"/>
    </source>
</evidence>
<organism evidence="2 3">
    <name type="scientific">Glycomyces buryatensis</name>
    <dbReference type="NCBI Taxonomy" id="2570927"/>
    <lineage>
        <taxon>Bacteria</taxon>
        <taxon>Bacillati</taxon>
        <taxon>Actinomycetota</taxon>
        <taxon>Actinomycetes</taxon>
        <taxon>Glycomycetales</taxon>
        <taxon>Glycomycetaceae</taxon>
        <taxon>Glycomyces</taxon>
    </lineage>
</organism>
<dbReference type="EMBL" id="STGY01000054">
    <property type="protein sequence ID" value="THV40892.1"/>
    <property type="molecule type" value="Genomic_DNA"/>
</dbReference>
<dbReference type="Gene3D" id="2.40.10.10">
    <property type="entry name" value="Trypsin-like serine proteases"/>
    <property type="match status" value="2"/>
</dbReference>
<dbReference type="InterPro" id="IPR043504">
    <property type="entry name" value="Peptidase_S1_PA_chymotrypsin"/>
</dbReference>
<dbReference type="SUPFAM" id="SSF50494">
    <property type="entry name" value="Trypsin-like serine proteases"/>
    <property type="match status" value="1"/>
</dbReference>